<dbReference type="RefSeq" id="WP_078004950.1">
    <property type="nucleotide sequence ID" value="NZ_MRUL01000029.1"/>
</dbReference>
<dbReference type="InterPro" id="IPR010985">
    <property type="entry name" value="Ribbon_hlx_hlx"/>
</dbReference>
<keyword evidence="3" id="KW-1185">Reference proteome</keyword>
<reference evidence="2 3" key="1">
    <citation type="submission" date="2016-12" db="EMBL/GenBank/DDBJ databases">
        <title>Izhakiella australiana sp. nov. of genus Izhakiella isolated from Australian desert.</title>
        <authorList>
            <person name="Ji M."/>
        </authorList>
    </citation>
    <scope>NUCLEOTIDE SEQUENCE [LARGE SCALE GENOMIC DNA]</scope>
    <source>
        <strain evidence="2 3">D4N98</strain>
    </source>
</reference>
<gene>
    <name evidence="2" type="ORF">BTJ39_22660</name>
</gene>
<dbReference type="EMBL" id="MRUL01000029">
    <property type="protein sequence ID" value="OON35588.1"/>
    <property type="molecule type" value="Genomic_DNA"/>
</dbReference>
<comment type="caution">
    <text evidence="2">The sequence shown here is derived from an EMBL/GenBank/DDBJ whole genome shotgun (WGS) entry which is preliminary data.</text>
</comment>
<dbReference type="AlphaFoldDB" id="A0A1S8Y9X8"/>
<dbReference type="Gene3D" id="1.10.1220.10">
    <property type="entry name" value="Met repressor-like"/>
    <property type="match status" value="1"/>
</dbReference>
<dbReference type="GO" id="GO:0043565">
    <property type="term" value="F:sequence-specific DNA binding"/>
    <property type="evidence" value="ECO:0007669"/>
    <property type="project" value="UniProtKB-ARBA"/>
</dbReference>
<evidence type="ECO:0000313" key="2">
    <source>
        <dbReference type="EMBL" id="OON35588.1"/>
    </source>
</evidence>
<dbReference type="Pfam" id="PF03869">
    <property type="entry name" value="Arc"/>
    <property type="match status" value="1"/>
</dbReference>
<feature type="domain" description="Arc-like DNA binding" evidence="1">
    <location>
        <begin position="14"/>
        <end position="42"/>
    </location>
</feature>
<organism evidence="2 3">
    <name type="scientific">Izhakiella australiensis</name>
    <dbReference type="NCBI Taxonomy" id="1926881"/>
    <lineage>
        <taxon>Bacteria</taxon>
        <taxon>Pseudomonadati</taxon>
        <taxon>Pseudomonadota</taxon>
        <taxon>Gammaproteobacteria</taxon>
        <taxon>Enterobacterales</taxon>
        <taxon>Erwiniaceae</taxon>
        <taxon>Izhakiella</taxon>
    </lineage>
</organism>
<evidence type="ECO:0000259" key="1">
    <source>
        <dbReference type="Pfam" id="PF03869"/>
    </source>
</evidence>
<dbReference type="InterPro" id="IPR013321">
    <property type="entry name" value="Arc_rbn_hlx_hlx"/>
</dbReference>
<accession>A0A1S8Y9X8</accession>
<sequence>MADTVNLTIKISPELKEQIKLLAIENQTSMSYEITQRVEASLGGAAADSHRAEADESDVLSATELKQVRSLLKKQKQKKKK</sequence>
<dbReference type="GO" id="GO:0006355">
    <property type="term" value="P:regulation of DNA-templated transcription"/>
    <property type="evidence" value="ECO:0007669"/>
    <property type="project" value="InterPro"/>
</dbReference>
<dbReference type="SUPFAM" id="SSF47598">
    <property type="entry name" value="Ribbon-helix-helix"/>
    <property type="match status" value="1"/>
</dbReference>
<protein>
    <recommendedName>
        <fullName evidence="1">Arc-like DNA binding domain-containing protein</fullName>
    </recommendedName>
</protein>
<dbReference type="Proteomes" id="UP000190667">
    <property type="component" value="Unassembled WGS sequence"/>
</dbReference>
<evidence type="ECO:0000313" key="3">
    <source>
        <dbReference type="Proteomes" id="UP000190667"/>
    </source>
</evidence>
<dbReference type="OrthoDB" id="6548436at2"/>
<dbReference type="InterPro" id="IPR005569">
    <property type="entry name" value="Arc_DNA-bd_dom"/>
</dbReference>
<name>A0A1S8Y9X8_9GAMM</name>
<proteinExistence type="predicted"/>